<protein>
    <recommendedName>
        <fullName evidence="3">Peptidylprolyl isomerase</fullName>
    </recommendedName>
</protein>
<dbReference type="GO" id="GO:0009507">
    <property type="term" value="C:chloroplast"/>
    <property type="evidence" value="ECO:0007669"/>
    <property type="project" value="TreeGrafter"/>
</dbReference>
<evidence type="ECO:0000313" key="1">
    <source>
        <dbReference type="EMBL" id="KAK3274203.1"/>
    </source>
</evidence>
<sequence length="380" mass="40030">ARVHLRRASGSPPCPWLPRLGPRAQCATPGLVYPCAASQAVYHCAVFGSCVSLRCRFGLLVPSPCLAVSCASAPRLGSRVPAPRLSDSVYLCAAPQASCTPVPRLPGWPRVPLRTPRASCVPLCHASGLVCPAPRLGPRVPLRRASGLRVPMCQASAGFLYPIRSQPACALCRASGLLVYPAPRLGPRVSLCTAPGLVYLSTRPRVSPRHGSGLAYPCAAPRISDPCAAPRASCTPVPCLGPWIPAPRLGLVYPCAAPRASCTPAPRLGPRVSLCRALGLVYPRAAPRASCIPAPRLGPEGTCPVPAFDLDGENIVFGRVLEGLEVMDAVARVPTFMPPERVRIMNNLAGAVGDDRAAKARTAWSRPRRQVVITDCGIMP</sequence>
<dbReference type="AlphaFoldDB" id="A0AAE0L6T8"/>
<name>A0AAE0L6T8_9CHLO</name>
<dbReference type="InterPro" id="IPR044178">
    <property type="entry name" value="CYP28-like"/>
</dbReference>
<dbReference type="Proteomes" id="UP001190700">
    <property type="component" value="Unassembled WGS sequence"/>
</dbReference>
<accession>A0AAE0L6T8</accession>
<dbReference type="InterPro" id="IPR029000">
    <property type="entry name" value="Cyclophilin-like_dom_sf"/>
</dbReference>
<proteinExistence type="predicted"/>
<dbReference type="PANTHER" id="PTHR47875">
    <property type="entry name" value="PEPTIDYL-PROLYL CIS-TRANS ISOMERASE CYP28, CHLOROPLASTIC"/>
    <property type="match status" value="1"/>
</dbReference>
<organism evidence="1 2">
    <name type="scientific">Cymbomonas tetramitiformis</name>
    <dbReference type="NCBI Taxonomy" id="36881"/>
    <lineage>
        <taxon>Eukaryota</taxon>
        <taxon>Viridiplantae</taxon>
        <taxon>Chlorophyta</taxon>
        <taxon>Pyramimonadophyceae</taxon>
        <taxon>Pyramimonadales</taxon>
        <taxon>Pyramimonadaceae</taxon>
        <taxon>Cymbomonas</taxon>
    </lineage>
</organism>
<dbReference type="PANTHER" id="PTHR47875:SF1">
    <property type="entry name" value="PEPTIDYL-PROLYL CIS-TRANS ISOMERASE CYP28, CHLOROPLASTIC"/>
    <property type="match status" value="1"/>
</dbReference>
<evidence type="ECO:0000313" key="2">
    <source>
        <dbReference type="Proteomes" id="UP001190700"/>
    </source>
</evidence>
<dbReference type="Gene3D" id="2.40.100.10">
    <property type="entry name" value="Cyclophilin-like"/>
    <property type="match status" value="1"/>
</dbReference>
<reference evidence="1 2" key="1">
    <citation type="journal article" date="2015" name="Genome Biol. Evol.">
        <title>Comparative Genomics of a Bacterivorous Green Alga Reveals Evolutionary Causalities and Consequences of Phago-Mixotrophic Mode of Nutrition.</title>
        <authorList>
            <person name="Burns J.A."/>
            <person name="Paasch A."/>
            <person name="Narechania A."/>
            <person name="Kim E."/>
        </authorList>
    </citation>
    <scope>NUCLEOTIDE SEQUENCE [LARGE SCALE GENOMIC DNA]</scope>
    <source>
        <strain evidence="1 2">PLY_AMNH</strain>
    </source>
</reference>
<dbReference type="EMBL" id="LGRX02007857">
    <property type="protein sequence ID" value="KAK3274203.1"/>
    <property type="molecule type" value="Genomic_DNA"/>
</dbReference>
<gene>
    <name evidence="1" type="ORF">CYMTET_17603</name>
</gene>
<evidence type="ECO:0008006" key="3">
    <source>
        <dbReference type="Google" id="ProtNLM"/>
    </source>
</evidence>
<dbReference type="SUPFAM" id="SSF50891">
    <property type="entry name" value="Cyclophilin-like"/>
    <property type="match status" value="1"/>
</dbReference>
<keyword evidence="2" id="KW-1185">Reference proteome</keyword>
<comment type="caution">
    <text evidence="1">The sequence shown here is derived from an EMBL/GenBank/DDBJ whole genome shotgun (WGS) entry which is preliminary data.</text>
</comment>
<feature type="non-terminal residue" evidence="1">
    <location>
        <position position="1"/>
    </location>
</feature>